<dbReference type="PANTHER" id="PTHR11760">
    <property type="entry name" value="30S/40S RIBOSOMAL PROTEIN S3"/>
    <property type="match status" value="1"/>
</dbReference>
<proteinExistence type="inferred from homology"/>
<feature type="domain" description="KH type-2" evidence="9">
    <location>
        <begin position="38"/>
        <end position="118"/>
    </location>
</feature>
<evidence type="ECO:0000259" key="9">
    <source>
        <dbReference type="PROSITE" id="PS50823"/>
    </source>
</evidence>
<comment type="similarity">
    <text evidence="1 8">Belongs to the universal ribosomal protein uS3 family.</text>
</comment>
<evidence type="ECO:0000256" key="8">
    <source>
        <dbReference type="HAMAP-Rule" id="MF_01309"/>
    </source>
</evidence>
<dbReference type="GO" id="GO:0022627">
    <property type="term" value="C:cytosolic small ribosomal subunit"/>
    <property type="evidence" value="ECO:0007669"/>
    <property type="project" value="TreeGrafter"/>
</dbReference>
<dbReference type="InterPro" id="IPR004087">
    <property type="entry name" value="KH_dom"/>
</dbReference>
<comment type="caution">
    <text evidence="10">The sequence shown here is derived from an EMBL/GenBank/DDBJ whole genome shotgun (WGS) entry which is preliminary data.</text>
</comment>
<dbReference type="PROSITE" id="PS50823">
    <property type="entry name" value="KH_TYPE_2"/>
    <property type="match status" value="1"/>
</dbReference>
<dbReference type="InterPro" id="IPR015946">
    <property type="entry name" value="KH_dom-like_a/b"/>
</dbReference>
<dbReference type="PANTHER" id="PTHR11760:SF19">
    <property type="entry name" value="SMALL RIBOSOMAL SUBUNIT PROTEIN US3C"/>
    <property type="match status" value="1"/>
</dbReference>
<comment type="function">
    <text evidence="6 8">Binds the lower part of the 30S subunit head. Binds mRNA in the 70S ribosome, positioning it for translation.</text>
</comment>
<keyword evidence="3 8" id="KW-0694">RNA-binding</keyword>
<organism evidence="10 11">
    <name type="scientific">Candidatus Sungiibacteriota bacterium</name>
    <dbReference type="NCBI Taxonomy" id="2750080"/>
    <lineage>
        <taxon>Bacteria</taxon>
        <taxon>Candidatus Sungiibacteriota</taxon>
    </lineage>
</organism>
<keyword evidence="4 8" id="KW-0689">Ribosomal protein</keyword>
<dbReference type="GO" id="GO:0003729">
    <property type="term" value="F:mRNA binding"/>
    <property type="evidence" value="ECO:0007669"/>
    <property type="project" value="UniProtKB-UniRule"/>
</dbReference>
<dbReference type="SUPFAM" id="SSF54821">
    <property type="entry name" value="Ribosomal protein S3 C-terminal domain"/>
    <property type="match status" value="1"/>
</dbReference>
<evidence type="ECO:0000256" key="7">
    <source>
        <dbReference type="ARBA" id="ARBA00035257"/>
    </source>
</evidence>
<evidence type="ECO:0000256" key="4">
    <source>
        <dbReference type="ARBA" id="ARBA00022980"/>
    </source>
</evidence>
<evidence type="ECO:0000256" key="2">
    <source>
        <dbReference type="ARBA" id="ARBA00022730"/>
    </source>
</evidence>
<keyword evidence="5 8" id="KW-0687">Ribonucleoprotein</keyword>
<dbReference type="Pfam" id="PF00189">
    <property type="entry name" value="Ribosomal_S3_C"/>
    <property type="match status" value="1"/>
</dbReference>
<dbReference type="EMBL" id="JACQCR010000044">
    <property type="protein sequence ID" value="MBI3631083.1"/>
    <property type="molecule type" value="Genomic_DNA"/>
</dbReference>
<keyword evidence="2 8" id="KW-0699">rRNA-binding</keyword>
<dbReference type="GO" id="GO:0006412">
    <property type="term" value="P:translation"/>
    <property type="evidence" value="ECO:0007669"/>
    <property type="project" value="UniProtKB-UniRule"/>
</dbReference>
<comment type="subunit">
    <text evidence="8">Part of the 30S ribosomal subunit. Forms a tight complex with proteins S10 and S14.</text>
</comment>
<dbReference type="Proteomes" id="UP000753196">
    <property type="component" value="Unassembled WGS sequence"/>
</dbReference>
<evidence type="ECO:0000313" key="11">
    <source>
        <dbReference type="Proteomes" id="UP000753196"/>
    </source>
</evidence>
<dbReference type="InterPro" id="IPR057258">
    <property type="entry name" value="Ribosomal_uS3"/>
</dbReference>
<dbReference type="Gene3D" id="3.30.1140.32">
    <property type="entry name" value="Ribosomal protein S3, C-terminal domain"/>
    <property type="match status" value="1"/>
</dbReference>
<protein>
    <recommendedName>
        <fullName evidence="7 8">Small ribosomal subunit protein uS3</fullName>
    </recommendedName>
</protein>
<dbReference type="InterPro" id="IPR036419">
    <property type="entry name" value="Ribosomal_S3_C_sf"/>
</dbReference>
<dbReference type="SUPFAM" id="SSF54814">
    <property type="entry name" value="Prokaryotic type KH domain (KH-domain type II)"/>
    <property type="match status" value="1"/>
</dbReference>
<dbReference type="CDD" id="cd02412">
    <property type="entry name" value="KH-II_30S_S3"/>
    <property type="match status" value="1"/>
</dbReference>
<evidence type="ECO:0000256" key="5">
    <source>
        <dbReference type="ARBA" id="ARBA00023274"/>
    </source>
</evidence>
<dbReference type="Pfam" id="PF07650">
    <property type="entry name" value="KH_2"/>
    <property type="match status" value="1"/>
</dbReference>
<dbReference type="GO" id="GO:0019843">
    <property type="term" value="F:rRNA binding"/>
    <property type="evidence" value="ECO:0007669"/>
    <property type="project" value="UniProtKB-UniRule"/>
</dbReference>
<dbReference type="NCBIfam" id="TIGR01009">
    <property type="entry name" value="rpsC_bact"/>
    <property type="match status" value="1"/>
</dbReference>
<dbReference type="InterPro" id="IPR001351">
    <property type="entry name" value="Ribosomal_uS3_C"/>
</dbReference>
<dbReference type="GO" id="GO:0003735">
    <property type="term" value="F:structural constituent of ribosome"/>
    <property type="evidence" value="ECO:0007669"/>
    <property type="project" value="InterPro"/>
</dbReference>
<dbReference type="AlphaFoldDB" id="A0A932R090"/>
<dbReference type="HAMAP" id="MF_01309_B">
    <property type="entry name" value="Ribosomal_uS3_B"/>
    <property type="match status" value="1"/>
</dbReference>
<dbReference type="InterPro" id="IPR009019">
    <property type="entry name" value="KH_sf_prok-type"/>
</dbReference>
<evidence type="ECO:0000256" key="6">
    <source>
        <dbReference type="ARBA" id="ARBA00024998"/>
    </source>
</evidence>
<dbReference type="FunFam" id="3.30.300.20:FF:000001">
    <property type="entry name" value="30S ribosomal protein S3"/>
    <property type="match status" value="1"/>
</dbReference>
<reference evidence="10" key="1">
    <citation type="submission" date="2020-07" db="EMBL/GenBank/DDBJ databases">
        <title>Huge and variable diversity of episymbiotic CPR bacteria and DPANN archaea in groundwater ecosystems.</title>
        <authorList>
            <person name="He C.Y."/>
            <person name="Keren R."/>
            <person name="Whittaker M."/>
            <person name="Farag I.F."/>
            <person name="Doudna J."/>
            <person name="Cate J.H.D."/>
            <person name="Banfield J.F."/>
        </authorList>
    </citation>
    <scope>NUCLEOTIDE SEQUENCE</scope>
    <source>
        <strain evidence="10">NC_groundwater_973_Pr1_S-0.2um_54_13</strain>
    </source>
</reference>
<sequence>MTHRVHPYIFRINQLTTWRSRWFSGKKFAAYLREDTLLREWLMKKLRANHIDAIEMERGPNVLSIIIKTSRPGLLIGRGGEGIQQLKRAIDQELARLARRVRRPLEKQEVKVSVEEVRSPESHAAIAAQMLVEDLEKRMSFRRALKTALEKSAGAKDVKGVKIAMKGRLDGAEMARYEWAKKGRIPLATLRANIDYAEKTAYTAYGTIGVKVWIYKGDVFEKERS</sequence>
<dbReference type="SMART" id="SM00322">
    <property type="entry name" value="KH"/>
    <property type="match status" value="1"/>
</dbReference>
<dbReference type="Gene3D" id="3.30.300.20">
    <property type="match status" value="1"/>
</dbReference>
<gene>
    <name evidence="8 10" type="primary">rpsC</name>
    <name evidence="10" type="ORF">HY221_01990</name>
</gene>
<evidence type="ECO:0000256" key="3">
    <source>
        <dbReference type="ARBA" id="ARBA00022884"/>
    </source>
</evidence>
<name>A0A932R090_9BACT</name>
<evidence type="ECO:0000313" key="10">
    <source>
        <dbReference type="EMBL" id="MBI3631083.1"/>
    </source>
</evidence>
<accession>A0A932R090</accession>
<evidence type="ECO:0000256" key="1">
    <source>
        <dbReference type="ARBA" id="ARBA00010761"/>
    </source>
</evidence>
<dbReference type="InterPro" id="IPR005704">
    <property type="entry name" value="Ribosomal_uS3_bac-typ"/>
</dbReference>
<dbReference type="InterPro" id="IPR004044">
    <property type="entry name" value="KH_dom_type_2"/>
</dbReference>